<dbReference type="GO" id="GO:0005737">
    <property type="term" value="C:cytoplasm"/>
    <property type="evidence" value="ECO:0007669"/>
    <property type="project" value="TreeGrafter"/>
</dbReference>
<name>A0A2L2X9B5_9FIRM</name>
<gene>
    <name evidence="9" type="ORF">DCCM_0720</name>
</gene>
<dbReference type="InterPro" id="IPR048268">
    <property type="entry name" value="Arginosuc_syn_C"/>
</dbReference>
<dbReference type="Pfam" id="PF20979">
    <property type="entry name" value="Arginosuc_syn_C"/>
    <property type="match status" value="1"/>
</dbReference>
<dbReference type="UniPathway" id="UPA00068">
    <property type="reaction ID" value="UER00113"/>
</dbReference>
<dbReference type="AlphaFoldDB" id="A0A2L2X9B5"/>
<evidence type="ECO:0000256" key="1">
    <source>
        <dbReference type="ARBA" id="ARBA00004967"/>
    </source>
</evidence>
<keyword evidence="6" id="KW-0547">Nucleotide-binding</keyword>
<dbReference type="PANTHER" id="PTHR11587">
    <property type="entry name" value="ARGININOSUCCINATE SYNTHASE"/>
    <property type="match status" value="1"/>
</dbReference>
<dbReference type="GO" id="GO:0000053">
    <property type="term" value="P:argininosuccinate metabolic process"/>
    <property type="evidence" value="ECO:0007669"/>
    <property type="project" value="TreeGrafter"/>
</dbReference>
<keyword evidence="3" id="KW-0055">Arginine biosynthesis</keyword>
<dbReference type="GO" id="GO:0004055">
    <property type="term" value="F:argininosuccinate synthase activity"/>
    <property type="evidence" value="ECO:0007669"/>
    <property type="project" value="UniProtKB-EC"/>
</dbReference>
<keyword evidence="7" id="KW-0067">ATP-binding</keyword>
<evidence type="ECO:0000313" key="10">
    <source>
        <dbReference type="Proteomes" id="UP000239549"/>
    </source>
</evidence>
<evidence type="ECO:0000256" key="7">
    <source>
        <dbReference type="ARBA" id="ARBA00022840"/>
    </source>
</evidence>
<dbReference type="GO" id="GO:0005524">
    <property type="term" value="F:ATP binding"/>
    <property type="evidence" value="ECO:0007669"/>
    <property type="project" value="UniProtKB-KW"/>
</dbReference>
<dbReference type="EMBL" id="BFAV01000039">
    <property type="protein sequence ID" value="GBF32524.1"/>
    <property type="molecule type" value="Genomic_DNA"/>
</dbReference>
<accession>A0A2L2X9B5</accession>
<keyword evidence="4" id="KW-0436">Ligase</keyword>
<evidence type="ECO:0000256" key="6">
    <source>
        <dbReference type="ARBA" id="ARBA00022741"/>
    </source>
</evidence>
<evidence type="ECO:0000256" key="2">
    <source>
        <dbReference type="ARBA" id="ARBA00012286"/>
    </source>
</evidence>
<evidence type="ECO:0000256" key="4">
    <source>
        <dbReference type="ARBA" id="ARBA00022598"/>
    </source>
</evidence>
<sequence length="98" mass="10569">MWFSPLREALDAFVDVTQRMVTGTVRMKQYKDNCTPVGTTSPYSLYNEDLATFGRDEVYSQADVCRVHQPVRAAAAGAGACAYGKKSGIAEINKSGAG</sequence>
<evidence type="ECO:0000256" key="3">
    <source>
        <dbReference type="ARBA" id="ARBA00022571"/>
    </source>
</evidence>
<dbReference type="Gene3D" id="3.90.1260.10">
    <property type="entry name" value="Argininosuccinate synthetase, chain A, domain 2"/>
    <property type="match status" value="1"/>
</dbReference>
<dbReference type="PANTHER" id="PTHR11587:SF2">
    <property type="entry name" value="ARGININOSUCCINATE SYNTHASE"/>
    <property type="match status" value="1"/>
</dbReference>
<protein>
    <recommendedName>
        <fullName evidence="2">argininosuccinate synthase</fullName>
        <ecNumber evidence="2">6.3.4.5</ecNumber>
    </recommendedName>
</protein>
<dbReference type="EC" id="6.3.4.5" evidence="2"/>
<organism evidence="9 10">
    <name type="scientific">Desulfocucumis palustris</name>
    <dbReference type="NCBI Taxonomy" id="1898651"/>
    <lineage>
        <taxon>Bacteria</taxon>
        <taxon>Bacillati</taxon>
        <taxon>Bacillota</taxon>
        <taxon>Clostridia</taxon>
        <taxon>Eubacteriales</taxon>
        <taxon>Desulfocucumaceae</taxon>
        <taxon>Desulfocucumis</taxon>
    </lineage>
</organism>
<comment type="caution">
    <text evidence="9">The sequence shown here is derived from an EMBL/GenBank/DDBJ whole genome shotgun (WGS) entry which is preliminary data.</text>
</comment>
<evidence type="ECO:0000313" key="9">
    <source>
        <dbReference type="EMBL" id="GBF32524.1"/>
    </source>
</evidence>
<keyword evidence="10" id="KW-1185">Reference proteome</keyword>
<reference evidence="10" key="1">
    <citation type="submission" date="2018-02" db="EMBL/GenBank/DDBJ databases">
        <title>Genome sequence of Desulfocucumis palustris strain NAW-5.</title>
        <authorList>
            <person name="Watanabe M."/>
            <person name="Kojima H."/>
            <person name="Fukui M."/>
        </authorList>
    </citation>
    <scope>NUCLEOTIDE SEQUENCE [LARGE SCALE GENOMIC DNA]</scope>
    <source>
        <strain evidence="10">NAW-5</strain>
    </source>
</reference>
<evidence type="ECO:0000259" key="8">
    <source>
        <dbReference type="Pfam" id="PF20979"/>
    </source>
</evidence>
<feature type="domain" description="Arginosuccinate synthase C-terminal" evidence="8">
    <location>
        <begin position="1"/>
        <end position="63"/>
    </location>
</feature>
<dbReference type="InterPro" id="IPR001518">
    <property type="entry name" value="Arginosuc_synth"/>
</dbReference>
<proteinExistence type="predicted"/>
<evidence type="ECO:0000256" key="5">
    <source>
        <dbReference type="ARBA" id="ARBA00022605"/>
    </source>
</evidence>
<dbReference type="InterPro" id="IPR024074">
    <property type="entry name" value="AS_cat/multimer_dom_body"/>
</dbReference>
<dbReference type="GO" id="GO:0000050">
    <property type="term" value="P:urea cycle"/>
    <property type="evidence" value="ECO:0007669"/>
    <property type="project" value="TreeGrafter"/>
</dbReference>
<dbReference type="Proteomes" id="UP000239549">
    <property type="component" value="Unassembled WGS sequence"/>
</dbReference>
<comment type="pathway">
    <text evidence="1">Amino-acid biosynthesis; L-arginine biosynthesis; L-arginine from L-ornithine and carbamoyl phosphate: step 2/3.</text>
</comment>
<dbReference type="GO" id="GO:0006526">
    <property type="term" value="P:L-arginine biosynthetic process"/>
    <property type="evidence" value="ECO:0007669"/>
    <property type="project" value="UniProtKB-UniPathway"/>
</dbReference>
<keyword evidence="5" id="KW-0028">Amino-acid biosynthesis</keyword>
<dbReference type="SUPFAM" id="SSF69864">
    <property type="entry name" value="Argininosuccinate synthetase, C-terminal domain"/>
    <property type="match status" value="1"/>
</dbReference>